<evidence type="ECO:0000256" key="8">
    <source>
        <dbReference type="ARBA" id="ARBA00022842"/>
    </source>
</evidence>
<dbReference type="InterPro" id="IPR036397">
    <property type="entry name" value="RNaseH_sf"/>
</dbReference>
<feature type="binding site" evidence="13">
    <location>
        <position position="141"/>
    </location>
    <ligand>
        <name>Mg(2+)</name>
        <dbReference type="ChEBI" id="CHEBI:18420"/>
        <label>1</label>
    </ligand>
</feature>
<reference evidence="14 15" key="1">
    <citation type="submission" date="2018-02" db="EMBL/GenBank/DDBJ databases">
        <title>Novel Leptospira species isolated from soil and water in Japan.</title>
        <authorList>
            <person name="Nakao R."/>
            <person name="Masuzawa T."/>
        </authorList>
    </citation>
    <scope>NUCLEOTIDE SEQUENCE [LARGE SCALE GENOMIC DNA]</scope>
    <source>
        <strain evidence="14 15">E8</strain>
    </source>
</reference>
<dbReference type="GO" id="GO:0048476">
    <property type="term" value="C:Holliday junction resolvase complex"/>
    <property type="evidence" value="ECO:0007669"/>
    <property type="project" value="UniProtKB-UniRule"/>
</dbReference>
<dbReference type="GO" id="GO:0006281">
    <property type="term" value="P:DNA repair"/>
    <property type="evidence" value="ECO:0007669"/>
    <property type="project" value="UniProtKB-UniRule"/>
</dbReference>
<keyword evidence="11 13" id="KW-0234">DNA repair</keyword>
<dbReference type="GO" id="GO:0006310">
    <property type="term" value="P:DNA recombination"/>
    <property type="evidence" value="ECO:0007669"/>
    <property type="project" value="UniProtKB-UniRule"/>
</dbReference>
<comment type="cofactor">
    <cofactor evidence="13">
        <name>Mg(2+)</name>
        <dbReference type="ChEBI" id="CHEBI:18420"/>
    </cofactor>
    <text evidence="13">Binds 2 Mg(2+) ion per subunit.</text>
</comment>
<organism evidence="14 15">
    <name type="scientific">Leptospira johnsonii</name>
    <dbReference type="NCBI Taxonomy" id="1917820"/>
    <lineage>
        <taxon>Bacteria</taxon>
        <taxon>Pseudomonadati</taxon>
        <taxon>Spirochaetota</taxon>
        <taxon>Spirochaetia</taxon>
        <taxon>Leptospirales</taxon>
        <taxon>Leptospiraceae</taxon>
        <taxon>Leptospira</taxon>
    </lineage>
</organism>
<keyword evidence="5 13" id="KW-0255">Endonuclease</keyword>
<evidence type="ECO:0000313" key="15">
    <source>
        <dbReference type="Proteomes" id="UP000245076"/>
    </source>
</evidence>
<dbReference type="CDD" id="cd16962">
    <property type="entry name" value="RuvC"/>
    <property type="match status" value="1"/>
</dbReference>
<dbReference type="HAMAP" id="MF_00034">
    <property type="entry name" value="RuvC"/>
    <property type="match status" value="1"/>
</dbReference>
<dbReference type="InterPro" id="IPR002176">
    <property type="entry name" value="X-over_junc_endoDNase_RuvC"/>
</dbReference>
<keyword evidence="4 13" id="KW-0479">Metal-binding</keyword>
<proteinExistence type="inferred from homology"/>
<evidence type="ECO:0000256" key="5">
    <source>
        <dbReference type="ARBA" id="ARBA00022759"/>
    </source>
</evidence>
<keyword evidence="15" id="KW-1185">Reference proteome</keyword>
<dbReference type="Proteomes" id="UP000245076">
    <property type="component" value="Unassembled WGS sequence"/>
</dbReference>
<name>A0A2P2D6I7_9LEPT</name>
<evidence type="ECO:0000256" key="11">
    <source>
        <dbReference type="ARBA" id="ARBA00023204"/>
    </source>
</evidence>
<protein>
    <recommendedName>
        <fullName evidence="13">Crossover junction endodeoxyribonuclease RuvC</fullName>
        <ecNumber evidence="13">3.1.21.10</ecNumber>
    </recommendedName>
    <alternativeName>
        <fullName evidence="13">Holliday junction nuclease RuvC</fullName>
    </alternativeName>
    <alternativeName>
        <fullName evidence="13">Holliday junction resolvase RuvC</fullName>
    </alternativeName>
</protein>
<dbReference type="PANTHER" id="PTHR30194:SF3">
    <property type="entry name" value="CROSSOVER JUNCTION ENDODEOXYRIBONUCLEASE RUVC"/>
    <property type="match status" value="1"/>
</dbReference>
<dbReference type="AlphaFoldDB" id="A0A2P2D6I7"/>
<evidence type="ECO:0000256" key="3">
    <source>
        <dbReference type="ARBA" id="ARBA00022722"/>
    </source>
</evidence>
<dbReference type="PRINTS" id="PR00696">
    <property type="entry name" value="RSOLVASERUVC"/>
</dbReference>
<comment type="subcellular location">
    <subcellularLocation>
        <location evidence="13">Cytoplasm</location>
    </subcellularLocation>
</comment>
<evidence type="ECO:0000256" key="10">
    <source>
        <dbReference type="ARBA" id="ARBA00023172"/>
    </source>
</evidence>
<evidence type="ECO:0000256" key="12">
    <source>
        <dbReference type="ARBA" id="ARBA00029354"/>
    </source>
</evidence>
<comment type="caution">
    <text evidence="14">The sequence shown here is derived from an EMBL/GenBank/DDBJ whole genome shotgun (WGS) entry which is preliminary data.</text>
</comment>
<gene>
    <name evidence="13 14" type="primary">ruvC</name>
    <name evidence="14" type="ORF">LPTSP1_32540</name>
</gene>
<comment type="similarity">
    <text evidence="1 13">Belongs to the RuvC family.</text>
</comment>
<dbReference type="EMBL" id="BFAY01000011">
    <property type="protein sequence ID" value="GBF40240.1"/>
    <property type="molecule type" value="Genomic_DNA"/>
</dbReference>
<sequence>MVKILGIDPGSHRLGYSVLQKDKSVIRVLTYGTIEVPSGTKSPVNLIAIRRQLDAILDEYRPDLASVEELFFAKNRTTAAKVYEARGVVLLTLGEHNIPVVEPTASQIKKGTTGSGIADKKDIKAALKLLLGLENLTGHDDSWDAIASAYVGFAMSGSFKKK</sequence>
<dbReference type="GO" id="GO:0005737">
    <property type="term" value="C:cytoplasm"/>
    <property type="evidence" value="ECO:0007669"/>
    <property type="project" value="UniProtKB-SubCell"/>
</dbReference>
<comment type="catalytic activity">
    <reaction evidence="12 13">
        <text>Endonucleolytic cleavage at a junction such as a reciprocal single-stranded crossover between two homologous DNA duplexes (Holliday junction).</text>
        <dbReference type="EC" id="3.1.21.10"/>
    </reaction>
</comment>
<evidence type="ECO:0000313" key="14">
    <source>
        <dbReference type="EMBL" id="GBF40240.1"/>
    </source>
</evidence>
<dbReference type="GO" id="GO:0000287">
    <property type="term" value="F:magnesium ion binding"/>
    <property type="evidence" value="ECO:0007669"/>
    <property type="project" value="UniProtKB-UniRule"/>
</dbReference>
<keyword evidence="3 13" id="KW-0540">Nuclease</keyword>
<dbReference type="EC" id="3.1.21.10" evidence="13"/>
<evidence type="ECO:0000256" key="7">
    <source>
        <dbReference type="ARBA" id="ARBA00022801"/>
    </source>
</evidence>
<keyword evidence="7 13" id="KW-0378">Hydrolase</keyword>
<keyword evidence="10 13" id="KW-0233">DNA recombination</keyword>
<keyword evidence="8 13" id="KW-0460">Magnesium</keyword>
<evidence type="ECO:0000256" key="9">
    <source>
        <dbReference type="ARBA" id="ARBA00023125"/>
    </source>
</evidence>
<accession>A0A2P2D6I7</accession>
<feature type="active site" evidence="13">
    <location>
        <position position="141"/>
    </location>
</feature>
<dbReference type="Gene3D" id="3.30.420.10">
    <property type="entry name" value="Ribonuclease H-like superfamily/Ribonuclease H"/>
    <property type="match status" value="1"/>
</dbReference>
<evidence type="ECO:0000256" key="13">
    <source>
        <dbReference type="HAMAP-Rule" id="MF_00034"/>
    </source>
</evidence>
<evidence type="ECO:0000256" key="6">
    <source>
        <dbReference type="ARBA" id="ARBA00022763"/>
    </source>
</evidence>
<evidence type="ECO:0000256" key="1">
    <source>
        <dbReference type="ARBA" id="ARBA00009518"/>
    </source>
</evidence>
<dbReference type="PANTHER" id="PTHR30194">
    <property type="entry name" value="CROSSOVER JUNCTION ENDODEOXYRIBONUCLEASE RUVC"/>
    <property type="match status" value="1"/>
</dbReference>
<keyword evidence="6 13" id="KW-0227">DNA damage</keyword>
<evidence type="ECO:0000256" key="4">
    <source>
        <dbReference type="ARBA" id="ARBA00022723"/>
    </source>
</evidence>
<feature type="active site" evidence="13">
    <location>
        <position position="8"/>
    </location>
</feature>
<keyword evidence="2 13" id="KW-0963">Cytoplasm</keyword>
<keyword evidence="9 13" id="KW-0238">DNA-binding</keyword>
<dbReference type="GO" id="GO:0003677">
    <property type="term" value="F:DNA binding"/>
    <property type="evidence" value="ECO:0007669"/>
    <property type="project" value="UniProtKB-KW"/>
</dbReference>
<dbReference type="GO" id="GO:0008821">
    <property type="term" value="F:crossover junction DNA endonuclease activity"/>
    <property type="evidence" value="ECO:0007669"/>
    <property type="project" value="UniProtKB-UniRule"/>
</dbReference>
<feature type="binding site" evidence="13">
    <location>
        <position position="68"/>
    </location>
    <ligand>
        <name>Mg(2+)</name>
        <dbReference type="ChEBI" id="CHEBI:18420"/>
        <label>2</label>
    </ligand>
</feature>
<dbReference type="SUPFAM" id="SSF53098">
    <property type="entry name" value="Ribonuclease H-like"/>
    <property type="match status" value="1"/>
</dbReference>
<evidence type="ECO:0000256" key="2">
    <source>
        <dbReference type="ARBA" id="ARBA00022490"/>
    </source>
</evidence>
<dbReference type="FunFam" id="3.30.420.10:FF:000002">
    <property type="entry name" value="Crossover junction endodeoxyribonuclease RuvC"/>
    <property type="match status" value="1"/>
</dbReference>
<feature type="binding site" evidence="13">
    <location>
        <position position="8"/>
    </location>
    <ligand>
        <name>Mg(2+)</name>
        <dbReference type="ChEBI" id="CHEBI:18420"/>
        <label>1</label>
    </ligand>
</feature>
<comment type="function">
    <text evidence="13">The RuvA-RuvB-RuvC complex processes Holliday junction (HJ) DNA during genetic recombination and DNA repair. Endonuclease that resolves HJ intermediates. Cleaves cruciform DNA by making single-stranded nicks across the HJ at symmetrical positions within the homologous arms, yielding a 5'-phosphate and a 3'-hydroxyl group; requires a central core of homology in the junction. The consensus cleavage sequence is 5'-(A/T)TT(C/G)-3'. Cleavage occurs on the 3'-side of the TT dinucleotide at the point of strand exchange. HJ branch migration catalyzed by RuvA-RuvB allows RuvC to scan DNA until it finds its consensus sequence, where it cleaves and resolves the cruciform DNA.</text>
</comment>
<feature type="active site" evidence="13">
    <location>
        <position position="68"/>
    </location>
</feature>
<comment type="subunit">
    <text evidence="13">Homodimer which binds Holliday junction (HJ) DNA. The HJ becomes 2-fold symmetrical on binding to RuvC with unstacked arms; it has a different conformation from HJ DNA in complex with RuvA. In the full resolvosome a probable DNA-RuvA(4)-RuvB(12)-RuvC(2) complex forms which resolves the HJ.</text>
</comment>
<dbReference type="InterPro" id="IPR012337">
    <property type="entry name" value="RNaseH-like_sf"/>
</dbReference>
<dbReference type="Pfam" id="PF02075">
    <property type="entry name" value="RuvC"/>
    <property type="match status" value="1"/>
</dbReference>